<dbReference type="Proteomes" id="UP001239111">
    <property type="component" value="Chromosome 1"/>
</dbReference>
<reference evidence="1" key="1">
    <citation type="submission" date="2023-04" db="EMBL/GenBank/DDBJ databases">
        <title>A chromosome-level genome assembly of the parasitoid wasp Eretmocerus hayati.</title>
        <authorList>
            <person name="Zhong Y."/>
            <person name="Liu S."/>
            <person name="Liu Y."/>
        </authorList>
    </citation>
    <scope>NUCLEOTIDE SEQUENCE</scope>
    <source>
        <strain evidence="1">ZJU_SS_LIU_2023</strain>
    </source>
</reference>
<comment type="caution">
    <text evidence="1">The sequence shown here is derived from an EMBL/GenBank/DDBJ whole genome shotgun (WGS) entry which is preliminary data.</text>
</comment>
<organism evidence="1 2">
    <name type="scientific">Eretmocerus hayati</name>
    <dbReference type="NCBI Taxonomy" id="131215"/>
    <lineage>
        <taxon>Eukaryota</taxon>
        <taxon>Metazoa</taxon>
        <taxon>Ecdysozoa</taxon>
        <taxon>Arthropoda</taxon>
        <taxon>Hexapoda</taxon>
        <taxon>Insecta</taxon>
        <taxon>Pterygota</taxon>
        <taxon>Neoptera</taxon>
        <taxon>Endopterygota</taxon>
        <taxon>Hymenoptera</taxon>
        <taxon>Apocrita</taxon>
        <taxon>Proctotrupomorpha</taxon>
        <taxon>Chalcidoidea</taxon>
        <taxon>Aphelinidae</taxon>
        <taxon>Aphelininae</taxon>
        <taxon>Eretmocerus</taxon>
    </lineage>
</organism>
<evidence type="ECO:0000313" key="2">
    <source>
        <dbReference type="Proteomes" id="UP001239111"/>
    </source>
</evidence>
<sequence length="114" mass="12606">MSSRAAISDAHYTEVPRHQGIAVPWSPQLGAIEAPNKPASSLNHFHALDSQASDAALKFHDARHSCCCCCRDRTERAENLATESLYHKALDVTRSIEPHALRARFARMPASNAW</sequence>
<proteinExistence type="predicted"/>
<evidence type="ECO:0000313" key="1">
    <source>
        <dbReference type="EMBL" id="KAJ8681629.1"/>
    </source>
</evidence>
<dbReference type="EMBL" id="CM056741">
    <property type="protein sequence ID" value="KAJ8681629.1"/>
    <property type="molecule type" value="Genomic_DNA"/>
</dbReference>
<accession>A0ACC2PE83</accession>
<name>A0ACC2PE83_9HYME</name>
<gene>
    <name evidence="1" type="ORF">QAD02_017421</name>
</gene>
<keyword evidence="2" id="KW-1185">Reference proteome</keyword>
<protein>
    <submittedName>
        <fullName evidence="1">Uncharacterized protein</fullName>
    </submittedName>
</protein>